<comment type="caution">
    <text evidence="3">The sequence shown here is derived from an EMBL/GenBank/DDBJ whole genome shotgun (WGS) entry which is preliminary data.</text>
</comment>
<feature type="transmembrane region" description="Helical" evidence="2">
    <location>
        <begin position="482"/>
        <end position="501"/>
    </location>
</feature>
<name>A0A3S2VG05_9BURK</name>
<feature type="transmembrane region" description="Helical" evidence="2">
    <location>
        <begin position="71"/>
        <end position="89"/>
    </location>
</feature>
<feature type="transmembrane region" description="Helical" evidence="2">
    <location>
        <begin position="265"/>
        <end position="291"/>
    </location>
</feature>
<dbReference type="OrthoDB" id="283584at2"/>
<organism evidence="3 4">
    <name type="scientific">Inhella crocodyli</name>
    <dbReference type="NCBI Taxonomy" id="2499851"/>
    <lineage>
        <taxon>Bacteria</taxon>
        <taxon>Pseudomonadati</taxon>
        <taxon>Pseudomonadota</taxon>
        <taxon>Betaproteobacteria</taxon>
        <taxon>Burkholderiales</taxon>
        <taxon>Sphaerotilaceae</taxon>
        <taxon>Inhella</taxon>
    </lineage>
</organism>
<dbReference type="EMBL" id="SACM01000002">
    <property type="protein sequence ID" value="RVT86092.1"/>
    <property type="molecule type" value="Genomic_DNA"/>
</dbReference>
<evidence type="ECO:0000256" key="1">
    <source>
        <dbReference type="SAM" id="MobiDB-lite"/>
    </source>
</evidence>
<keyword evidence="2" id="KW-1133">Transmembrane helix</keyword>
<feature type="compositionally biased region" description="Low complexity" evidence="1">
    <location>
        <begin position="20"/>
        <end position="39"/>
    </location>
</feature>
<evidence type="ECO:0000313" key="4">
    <source>
        <dbReference type="Proteomes" id="UP000288587"/>
    </source>
</evidence>
<feature type="transmembrane region" description="Helical" evidence="2">
    <location>
        <begin position="298"/>
        <end position="315"/>
    </location>
</feature>
<evidence type="ECO:0000313" key="3">
    <source>
        <dbReference type="EMBL" id="RVT86092.1"/>
    </source>
</evidence>
<keyword evidence="2" id="KW-0812">Transmembrane</keyword>
<feature type="transmembrane region" description="Helical" evidence="2">
    <location>
        <begin position="787"/>
        <end position="808"/>
    </location>
</feature>
<feature type="transmembrane region" description="Helical" evidence="2">
    <location>
        <begin position="196"/>
        <end position="213"/>
    </location>
</feature>
<feature type="transmembrane region" description="Helical" evidence="2">
    <location>
        <begin position="45"/>
        <end position="64"/>
    </location>
</feature>
<feature type="transmembrane region" description="Helical" evidence="2">
    <location>
        <begin position="95"/>
        <end position="114"/>
    </location>
</feature>
<gene>
    <name evidence="3" type="ORF">EOD73_08600</name>
</gene>
<keyword evidence="2" id="KW-0472">Membrane</keyword>
<feature type="transmembrane region" description="Helical" evidence="2">
    <location>
        <begin position="820"/>
        <end position="837"/>
    </location>
</feature>
<feature type="transmembrane region" description="Helical" evidence="2">
    <location>
        <begin position="424"/>
        <end position="446"/>
    </location>
</feature>
<feature type="transmembrane region" description="Helical" evidence="2">
    <location>
        <begin position="157"/>
        <end position="176"/>
    </location>
</feature>
<accession>A0A3S2VG05</accession>
<reference evidence="3 4" key="1">
    <citation type="submission" date="2019-01" db="EMBL/GenBank/DDBJ databases">
        <authorList>
            <person name="Chen W.-M."/>
        </authorList>
    </citation>
    <scope>NUCLEOTIDE SEQUENCE [LARGE SCALE GENOMIC DNA]</scope>
    <source>
        <strain evidence="3 4">CCP-18</strain>
    </source>
</reference>
<feature type="transmembrane region" description="Helical" evidence="2">
    <location>
        <begin position="452"/>
        <end position="470"/>
    </location>
</feature>
<proteinExistence type="predicted"/>
<dbReference type="AlphaFoldDB" id="A0A3S2VG05"/>
<evidence type="ECO:0008006" key="5">
    <source>
        <dbReference type="Google" id="ProtNLM"/>
    </source>
</evidence>
<feature type="transmembrane region" description="Helical" evidence="2">
    <location>
        <begin position="513"/>
        <end position="532"/>
    </location>
</feature>
<feature type="region of interest" description="Disordered" evidence="1">
    <location>
        <begin position="1"/>
        <end position="39"/>
    </location>
</feature>
<evidence type="ECO:0000256" key="2">
    <source>
        <dbReference type="SAM" id="Phobius"/>
    </source>
</evidence>
<feature type="transmembrane region" description="Helical" evidence="2">
    <location>
        <begin position="321"/>
        <end position="338"/>
    </location>
</feature>
<dbReference type="Proteomes" id="UP000288587">
    <property type="component" value="Unassembled WGS sequence"/>
</dbReference>
<feature type="transmembrane region" description="Helical" evidence="2">
    <location>
        <begin position="544"/>
        <end position="567"/>
    </location>
</feature>
<keyword evidence="4" id="KW-1185">Reference proteome</keyword>
<sequence>MNPETTLGEGERRRRRRRSSSTSSAFASPSPRASSGRRGAAPDRWAPLAWLVAAPCLLLALYLAAIHPLGAGWAVPAVLLVALLARYFWTTWPGWMLALVPLIGLAPWTGWLWLEEWDLLVLASAAGGYAAWAGPHRHTPPPVQAVWRRALRWRASAVALMVLAAAATALSVFIGVTDAGGLDLYVYQGYWESGQALRAGKPVLALLLMLPLWHRAATRAPQTLTPALGVGLCGVLLVVSLGALWERLAFTGFSNFSTDYRTTSVFWEMHVGGAALDGALALSLPFGLLALLRARGRLGFAWAMGLLLLGLYALITTFSRGLYLAAALALPLTLALWMRQQSRAQAAPAPAPGAVWPAAPAQALMPPGRSLFGLGLLVALGAAVAWQMFPNSGYRGLLAVSGAMVALMLQPVGHAGGDRRERLLGWGLGLVMAVPLVGLGALLATWVNKLAYGLYALAWLLSVVLARAAWSGRHPWRTPLGDSLRAMAWLTTVGLAGVVAWNWGGMPAVERAWLPLLVLSLAWPLSQGGSVGQVLGQLGWRPRMLAVGAMLGASAIVAALAGGSYIAERSSTVSQDLDGRFAHWSRGLAMADVAGGEWIGVGAGRYLPHFANNAPVEERIGDVRFLGGTPPRVALSAGRHTLGWGEMLRLTQRVNDAPPGLRLRVLVRNPLQLKLLGEVCERHLIYTEACRTRQAELPASEGFRWVTLELGGNGELGQRGWPKRGLALSLAVETPSTKVEIAGVSLQGSDGRELLKNGGFEDGMAHWFFSSDRHHLPWHAKSLPLHWYFEQGGIGLVLSLGLWALALGRVSWGNAAGHPLAPALAGALLGFMLVGLFDSLVDGARLAFLYGTLVCLGLGLRTPPPPAVPVPPPPEPASA</sequence>
<protein>
    <recommendedName>
        <fullName evidence="5">O-antigen ligase domain-containing protein</fullName>
    </recommendedName>
</protein>
<feature type="transmembrane region" description="Helical" evidence="2">
    <location>
        <begin position="225"/>
        <end position="245"/>
    </location>
</feature>
<dbReference type="RefSeq" id="WP_127682590.1">
    <property type="nucleotide sequence ID" value="NZ_SACM01000002.1"/>
</dbReference>
<feature type="transmembrane region" description="Helical" evidence="2">
    <location>
        <begin position="371"/>
        <end position="389"/>
    </location>
</feature>